<dbReference type="GO" id="GO:1902660">
    <property type="term" value="P:negative regulation of glucose mediated signaling pathway"/>
    <property type="evidence" value="ECO:0007669"/>
    <property type="project" value="TreeGrafter"/>
</dbReference>
<dbReference type="KEGG" id="acan:ACA1_143970"/>
<dbReference type="SUPFAM" id="SSF56281">
    <property type="entry name" value="Metallo-hydrolase/oxidoreductase"/>
    <property type="match status" value="1"/>
</dbReference>
<name>L8HFI5_ACACF</name>
<dbReference type="VEuPathDB" id="AmoebaDB:ACA1_143970"/>
<dbReference type="RefSeq" id="XP_004353535.1">
    <property type="nucleotide sequence ID" value="XM_004353483.1"/>
</dbReference>
<dbReference type="OMA" id="ATWFIKN"/>
<dbReference type="Pfam" id="PF02112">
    <property type="entry name" value="PDEase_II"/>
    <property type="match status" value="1"/>
</dbReference>
<dbReference type="GO" id="GO:0047555">
    <property type="term" value="F:3',5'-cyclic-GMP phosphodiesterase activity"/>
    <property type="evidence" value="ECO:0007669"/>
    <property type="project" value="TreeGrafter"/>
</dbReference>
<evidence type="ECO:0000256" key="1">
    <source>
        <dbReference type="SAM" id="Phobius"/>
    </source>
</evidence>
<proteinExistence type="predicted"/>
<dbReference type="AlphaFoldDB" id="L8HFI5"/>
<dbReference type="PANTHER" id="PTHR28283:SF1">
    <property type="entry name" value="3',5'-CYCLIC-NUCLEOTIDE PHOSPHODIESTERASE 1"/>
    <property type="match status" value="1"/>
</dbReference>
<dbReference type="Gene3D" id="3.60.15.10">
    <property type="entry name" value="Ribonuclease Z/Hydroxyacylglutathione hydrolase-like"/>
    <property type="match status" value="1"/>
</dbReference>
<dbReference type="GO" id="GO:0006198">
    <property type="term" value="P:cAMP catabolic process"/>
    <property type="evidence" value="ECO:0007669"/>
    <property type="project" value="InterPro"/>
</dbReference>
<dbReference type="OrthoDB" id="258495at2759"/>
<keyword evidence="1" id="KW-1133">Transmembrane helix</keyword>
<keyword evidence="1" id="KW-0812">Transmembrane</keyword>
<organism evidence="2 3">
    <name type="scientific">Acanthamoeba castellanii (strain ATCC 30010 / Neff)</name>
    <dbReference type="NCBI Taxonomy" id="1257118"/>
    <lineage>
        <taxon>Eukaryota</taxon>
        <taxon>Amoebozoa</taxon>
        <taxon>Discosea</taxon>
        <taxon>Longamoebia</taxon>
        <taxon>Centramoebida</taxon>
        <taxon>Acanthamoebidae</taxon>
        <taxon>Acanthamoeba</taxon>
    </lineage>
</organism>
<keyword evidence="3" id="KW-1185">Reference proteome</keyword>
<keyword evidence="1" id="KW-0472">Membrane</keyword>
<dbReference type="InterPro" id="IPR000396">
    <property type="entry name" value="Pdiesterase2"/>
</dbReference>
<dbReference type="CDD" id="cd07735">
    <property type="entry name" value="class_II_PDE_MBL-fold"/>
    <property type="match status" value="1"/>
</dbReference>
<protein>
    <submittedName>
        <fullName evidence="2">CyclicAMP phosphodiesterase</fullName>
    </submittedName>
</protein>
<gene>
    <name evidence="2" type="ORF">ACA1_143970</name>
</gene>
<dbReference type="PRINTS" id="PR00388">
    <property type="entry name" value="PDIESTERASE2"/>
</dbReference>
<dbReference type="GeneID" id="14925006"/>
<evidence type="ECO:0000313" key="2">
    <source>
        <dbReference type="EMBL" id="ELR24007.1"/>
    </source>
</evidence>
<dbReference type="GO" id="GO:0004115">
    <property type="term" value="F:3',5'-cyclic-AMP phosphodiesterase activity"/>
    <property type="evidence" value="ECO:0007669"/>
    <property type="project" value="InterPro"/>
</dbReference>
<dbReference type="PANTHER" id="PTHR28283">
    <property type="entry name" value="3',5'-CYCLIC-NUCLEOTIDE PHOSPHODIESTERASE 1"/>
    <property type="match status" value="1"/>
</dbReference>
<feature type="transmembrane region" description="Helical" evidence="1">
    <location>
        <begin position="17"/>
        <end position="39"/>
    </location>
</feature>
<evidence type="ECO:0000313" key="3">
    <source>
        <dbReference type="Proteomes" id="UP000011083"/>
    </source>
</evidence>
<sequence length="371" mass="39826">MVVACYEKPWLRRGSKWLLIVACAALVGMVLFALISSLADGPAPDHGVTVPLWARWEVVCLGVGGGLDQSDLPGGFLLRAIGTPSIFFHPESGGGASSVTYVSLDAGTALFGLQRALQSSRAPRRASPSAGPKLTAAGAVYRDSVQSYLISHGHLDHTAGLVVGSPDDAYTTPRKVVAGTNYTIDTLQNHVFNWKVWPNMGSGGDAPIGLYNLVTLPVGQESNLTAPPLGVRPFLLSHGKMGDGSTYFSTAFLLRVWIHVAPIVAAGRLKALFLECSYGDDRASDKLYGHLNPQLFMQELGVLARLVEAQPGARPGGLLKGLKVVVTHIKADDLIYRKPVPAVATIQRELEARNTLEVHLLFPRQGDWLYF</sequence>
<dbReference type="STRING" id="1257118.L8HFI5"/>
<dbReference type="Proteomes" id="UP000011083">
    <property type="component" value="Unassembled WGS sequence"/>
</dbReference>
<dbReference type="InterPro" id="IPR036866">
    <property type="entry name" value="RibonucZ/Hydroxyglut_hydro"/>
</dbReference>
<reference evidence="2 3" key="1">
    <citation type="journal article" date="2013" name="Genome Biol.">
        <title>Genome of Acanthamoeba castellanii highlights extensive lateral gene transfer and early evolution of tyrosine kinase signaling.</title>
        <authorList>
            <person name="Clarke M."/>
            <person name="Lohan A.J."/>
            <person name="Liu B."/>
            <person name="Lagkouvardos I."/>
            <person name="Roy S."/>
            <person name="Zafar N."/>
            <person name="Bertelli C."/>
            <person name="Schilde C."/>
            <person name="Kianianmomeni A."/>
            <person name="Burglin T.R."/>
            <person name="Frech C."/>
            <person name="Turcotte B."/>
            <person name="Kopec K.O."/>
            <person name="Synnott J.M."/>
            <person name="Choo C."/>
            <person name="Paponov I."/>
            <person name="Finkler A."/>
            <person name="Soon Heng Tan C."/>
            <person name="Hutchins A.P."/>
            <person name="Weinmeier T."/>
            <person name="Rattei T."/>
            <person name="Chu J.S."/>
            <person name="Gimenez G."/>
            <person name="Irimia M."/>
            <person name="Rigden D.J."/>
            <person name="Fitzpatrick D.A."/>
            <person name="Lorenzo-Morales J."/>
            <person name="Bateman A."/>
            <person name="Chiu C.H."/>
            <person name="Tang P."/>
            <person name="Hegemann P."/>
            <person name="Fromm H."/>
            <person name="Raoult D."/>
            <person name="Greub G."/>
            <person name="Miranda-Saavedra D."/>
            <person name="Chen N."/>
            <person name="Nash P."/>
            <person name="Ginger M.L."/>
            <person name="Horn M."/>
            <person name="Schaap P."/>
            <person name="Caler L."/>
            <person name="Loftus B."/>
        </authorList>
    </citation>
    <scope>NUCLEOTIDE SEQUENCE [LARGE SCALE GENOMIC DNA]</scope>
    <source>
        <strain evidence="2 3">Neff</strain>
    </source>
</reference>
<dbReference type="EMBL" id="KB007840">
    <property type="protein sequence ID" value="ELR24007.1"/>
    <property type="molecule type" value="Genomic_DNA"/>
</dbReference>
<accession>L8HFI5</accession>